<dbReference type="Pfam" id="PF10387">
    <property type="entry name" value="DUF2442"/>
    <property type="match status" value="1"/>
</dbReference>
<dbReference type="EMBL" id="JAVRHT010000026">
    <property type="protein sequence ID" value="MDT0632321.1"/>
    <property type="molecule type" value="Genomic_DNA"/>
</dbReference>
<protein>
    <submittedName>
        <fullName evidence="1">DUF2442 domain-containing protein</fullName>
    </submittedName>
</protein>
<evidence type="ECO:0000313" key="1">
    <source>
        <dbReference type="EMBL" id="MDT0632321.1"/>
    </source>
</evidence>
<organism evidence="1 2">
    <name type="scientific">Rubrivirga litoralis</name>
    <dbReference type="NCBI Taxonomy" id="3075598"/>
    <lineage>
        <taxon>Bacteria</taxon>
        <taxon>Pseudomonadati</taxon>
        <taxon>Rhodothermota</taxon>
        <taxon>Rhodothermia</taxon>
        <taxon>Rhodothermales</taxon>
        <taxon>Rubricoccaceae</taxon>
        <taxon>Rubrivirga</taxon>
    </lineage>
</organism>
<dbReference type="InterPro" id="IPR036782">
    <property type="entry name" value="NE0471-like_N"/>
</dbReference>
<evidence type="ECO:0000313" key="2">
    <source>
        <dbReference type="Proteomes" id="UP001267426"/>
    </source>
</evidence>
<dbReference type="Gene3D" id="3.30.2020.10">
    <property type="entry name" value="NE0471-like N-terminal domain"/>
    <property type="match status" value="1"/>
</dbReference>
<dbReference type="SUPFAM" id="SSF143880">
    <property type="entry name" value="NE0471 N-terminal domain-like"/>
    <property type="match status" value="1"/>
</dbReference>
<dbReference type="RefSeq" id="WP_311664101.1">
    <property type="nucleotide sequence ID" value="NZ_JAVRHT010000026.1"/>
</dbReference>
<proteinExistence type="predicted"/>
<reference evidence="1 2" key="1">
    <citation type="submission" date="2023-09" db="EMBL/GenBank/DDBJ databases">
        <authorList>
            <person name="Rey-Velasco X."/>
        </authorList>
    </citation>
    <scope>NUCLEOTIDE SEQUENCE [LARGE SCALE GENOMIC DNA]</scope>
    <source>
        <strain evidence="1 2">F394</strain>
    </source>
</reference>
<name>A0ABU3BSQ5_9BACT</name>
<keyword evidence="2" id="KW-1185">Reference proteome</keyword>
<dbReference type="Proteomes" id="UP001267426">
    <property type="component" value="Unassembled WGS sequence"/>
</dbReference>
<gene>
    <name evidence="1" type="ORF">RM540_11235</name>
</gene>
<sequence length="89" mass="9682">MPYPFLHVVSVEHLGGYRLAVSFTDGTEREVDLSGELDGEVFAPLRDESAFAEVYVDAETGTVAWPNGADLAPEFLRDVGREVAPAVTR</sequence>
<comment type="caution">
    <text evidence="1">The sequence shown here is derived from an EMBL/GenBank/DDBJ whole genome shotgun (WGS) entry which is preliminary data.</text>
</comment>
<accession>A0ABU3BSQ5</accession>
<dbReference type="InterPro" id="IPR018841">
    <property type="entry name" value="DUF2442"/>
</dbReference>